<dbReference type="Proteomes" id="UP000196573">
    <property type="component" value="Unassembled WGS sequence"/>
</dbReference>
<evidence type="ECO:0000256" key="2">
    <source>
        <dbReference type="ARBA" id="ARBA00022670"/>
    </source>
</evidence>
<dbReference type="CDD" id="cd06456">
    <property type="entry name" value="M3A_DCP"/>
    <property type="match status" value="1"/>
</dbReference>
<evidence type="ECO:0000256" key="7">
    <source>
        <dbReference type="ARBA" id="ARBA00024603"/>
    </source>
</evidence>
<dbReference type="PANTHER" id="PTHR11804:SF84">
    <property type="entry name" value="SACCHAROLYSIN"/>
    <property type="match status" value="1"/>
</dbReference>
<keyword evidence="4 9" id="KW-0378">Hydrolase</keyword>
<keyword evidence="2 9" id="KW-0645">Protease</keyword>
<evidence type="ECO:0000256" key="1">
    <source>
        <dbReference type="ARBA" id="ARBA00006040"/>
    </source>
</evidence>
<dbReference type="GO" id="GO:0006508">
    <property type="term" value="P:proteolysis"/>
    <property type="evidence" value="ECO:0007669"/>
    <property type="project" value="UniProtKB-KW"/>
</dbReference>
<gene>
    <name evidence="12" type="primary">prlC</name>
    <name evidence="12" type="ORF">EHSB41UT_02129</name>
</gene>
<evidence type="ECO:0000256" key="5">
    <source>
        <dbReference type="ARBA" id="ARBA00022833"/>
    </source>
</evidence>
<dbReference type="GO" id="GO:0004222">
    <property type="term" value="F:metalloendopeptidase activity"/>
    <property type="evidence" value="ECO:0007669"/>
    <property type="project" value="UniProtKB-EC"/>
</dbReference>
<keyword evidence="13" id="KW-1185">Reference proteome</keyword>
<keyword evidence="6 9" id="KW-0482">Metalloprotease</keyword>
<dbReference type="GO" id="GO:0005829">
    <property type="term" value="C:cytosol"/>
    <property type="evidence" value="ECO:0007669"/>
    <property type="project" value="UniProtKB-ARBA"/>
</dbReference>
<evidence type="ECO:0000313" key="12">
    <source>
        <dbReference type="EMBL" id="SMA46291.1"/>
    </source>
</evidence>
<evidence type="ECO:0000259" key="11">
    <source>
        <dbReference type="Pfam" id="PF19310"/>
    </source>
</evidence>
<evidence type="ECO:0000256" key="9">
    <source>
        <dbReference type="RuleBase" id="RU003435"/>
    </source>
</evidence>
<dbReference type="AlphaFoldDB" id="A0A1X7AJ81"/>
<dbReference type="Gene3D" id="3.40.390.10">
    <property type="entry name" value="Collagenase (Catalytic Domain)"/>
    <property type="match status" value="1"/>
</dbReference>
<dbReference type="NCBIfam" id="NF008159">
    <property type="entry name" value="PRK10911.1"/>
    <property type="match status" value="1"/>
</dbReference>
<accession>A0A1X7AJ81</accession>
<dbReference type="Gene3D" id="1.10.1370.10">
    <property type="entry name" value="Neurolysin, domain 3"/>
    <property type="match status" value="1"/>
</dbReference>
<feature type="domain" description="Peptidase M3A/M3B catalytic" evidence="10">
    <location>
        <begin position="223"/>
        <end position="674"/>
    </location>
</feature>
<dbReference type="InterPro" id="IPR034005">
    <property type="entry name" value="M3A_DCP"/>
</dbReference>
<dbReference type="Pfam" id="PF01432">
    <property type="entry name" value="Peptidase_M3"/>
    <property type="match status" value="1"/>
</dbReference>
<comment type="similarity">
    <text evidence="1 9">Belongs to the peptidase M3 family.</text>
</comment>
<dbReference type="InterPro" id="IPR001567">
    <property type="entry name" value="Pept_M3A_M3B_dom"/>
</dbReference>
<dbReference type="EMBL" id="FWPT01000004">
    <property type="protein sequence ID" value="SMA46291.1"/>
    <property type="molecule type" value="Genomic_DNA"/>
</dbReference>
<evidence type="ECO:0000256" key="4">
    <source>
        <dbReference type="ARBA" id="ARBA00022801"/>
    </source>
</evidence>
<dbReference type="InterPro" id="IPR024077">
    <property type="entry name" value="Neurolysin/TOP_dom2"/>
</dbReference>
<dbReference type="RefSeq" id="WP_087109877.1">
    <property type="nucleotide sequence ID" value="NZ_CBCSCN010000002.1"/>
</dbReference>
<keyword evidence="3 9" id="KW-0479">Metal-binding</keyword>
<dbReference type="InterPro" id="IPR024079">
    <property type="entry name" value="MetalloPept_cat_dom_sf"/>
</dbReference>
<name>A0A1X7AJ81_9GAMM</name>
<evidence type="ECO:0000259" key="10">
    <source>
        <dbReference type="Pfam" id="PF01432"/>
    </source>
</evidence>
<evidence type="ECO:0000256" key="3">
    <source>
        <dbReference type="ARBA" id="ARBA00022723"/>
    </source>
</evidence>
<comment type="catalytic activity">
    <reaction evidence="7">
        <text>Hydrolysis of oligopeptides, with broad specificity. Gly or Ala commonly occur as P1 or P1' residues, but more distant residues are also important, as is shown by the fact that Z-Gly-Pro-Gly-|-Gly-Pro-Ala is cleaved, but not Z-(Gly)(5).</text>
        <dbReference type="EC" id="3.4.24.70"/>
    </reaction>
</comment>
<dbReference type="PANTHER" id="PTHR11804">
    <property type="entry name" value="PROTEASE M3 THIMET OLIGOPEPTIDASE-RELATED"/>
    <property type="match status" value="1"/>
</dbReference>
<dbReference type="GO" id="GO:0046872">
    <property type="term" value="F:metal ion binding"/>
    <property type="evidence" value="ECO:0007669"/>
    <property type="project" value="UniProtKB-UniRule"/>
</dbReference>
<evidence type="ECO:0000256" key="8">
    <source>
        <dbReference type="ARBA" id="ARBA00026100"/>
    </source>
</evidence>
<proteinExistence type="inferred from homology"/>
<dbReference type="GO" id="GO:0006518">
    <property type="term" value="P:peptide metabolic process"/>
    <property type="evidence" value="ECO:0007669"/>
    <property type="project" value="TreeGrafter"/>
</dbReference>
<dbReference type="FunFam" id="3.40.390.10:FF:000009">
    <property type="entry name" value="Oligopeptidase A"/>
    <property type="match status" value="1"/>
</dbReference>
<dbReference type="SUPFAM" id="SSF55486">
    <property type="entry name" value="Metalloproteases ('zincins'), catalytic domain"/>
    <property type="match status" value="1"/>
</dbReference>
<evidence type="ECO:0000256" key="6">
    <source>
        <dbReference type="ARBA" id="ARBA00023049"/>
    </source>
</evidence>
<comment type="cofactor">
    <cofactor evidence="9">
        <name>Zn(2+)</name>
        <dbReference type="ChEBI" id="CHEBI:29105"/>
    </cofactor>
    <text evidence="9">Binds 1 zinc ion.</text>
</comment>
<dbReference type="EC" id="3.4.24.70" evidence="8"/>
<sequence>MTNPLIKQDALPRFSDIKADHVVPAIDELLKQSREGIEALLEDGKAYTWANLQEPMDTLGEKLDHAFSPVSHMNAVVNSDELRDAYNSCLPKLSEFSTWVGQNKALFDAYKQIADGAEYAQLDEAQRKVIDNALRDFHLAGVDLPDEKKKRFVELSMKLSELTSSFSDRVLDATMAWSKLITDESELKGLPESALAGARQLAQSKGHDEGWMLSLDMPSYIPVLTYCENRELREELYTAFVTRASEQGPNASEFDNSETMNEIMASREELAGLLGFKNYAEYSIATKMASTTDEVLGFLEDLAARSKPQAEKELAELKAFAKDEFGAEDFQAWDAGFYGEKLRQQRYAISQEELRPWFPSNKAINGMFEVVSRLYGVTFKPVEDVDTWHKDVQFFDIERDGTVIGRFYLDLYARANKRGGAWMADCHNRRKVEGETVIPVAFLTCNFTPPVGDNPALLTHDEVVTLFHEFGHGLHHMLTQVDYSGVSGISGVPWDAVELPSQFMENWCWEKEALAIISGHHETGEPLPDEMLEKMLAAKNFQSAMMLVRQLEFALFDFRLHVGWKPGTDIQSVLDNVRKEVAVIVPPTFNRFQNSFSHIFAGGYAAGYYSYLWAEVLSADAFSKFEEDGIFNRETGLRFLHEVLEKGGSREPADMFAAFRGRKPEIDALLRHKGISG</sequence>
<dbReference type="InterPro" id="IPR045090">
    <property type="entry name" value="Pept_M3A_M3B"/>
</dbReference>
<dbReference type="Pfam" id="PF19310">
    <property type="entry name" value="TOP_N"/>
    <property type="match status" value="1"/>
</dbReference>
<protein>
    <recommendedName>
        <fullName evidence="8">oligopeptidase A</fullName>
        <ecNumber evidence="8">3.4.24.70</ecNumber>
    </recommendedName>
</protein>
<dbReference type="InterPro" id="IPR045666">
    <property type="entry name" value="OpdA_N"/>
</dbReference>
<feature type="domain" description="Oligopeptidase A N-terminal" evidence="11">
    <location>
        <begin position="27"/>
        <end position="149"/>
    </location>
</feature>
<dbReference type="OrthoDB" id="9773538at2"/>
<reference evidence="12 13" key="1">
    <citation type="submission" date="2017-03" db="EMBL/GenBank/DDBJ databases">
        <authorList>
            <person name="Afonso C.L."/>
            <person name="Miller P.J."/>
            <person name="Scott M.A."/>
            <person name="Spackman E."/>
            <person name="Goraichik I."/>
            <person name="Dimitrov K.M."/>
            <person name="Suarez D.L."/>
            <person name="Swayne D.E."/>
        </authorList>
    </citation>
    <scope>NUCLEOTIDE SEQUENCE [LARGE SCALE GENOMIC DNA]</scope>
    <source>
        <strain evidence="12">SB41UT1</strain>
    </source>
</reference>
<keyword evidence="5 9" id="KW-0862">Zinc</keyword>
<evidence type="ECO:0000313" key="13">
    <source>
        <dbReference type="Proteomes" id="UP000196573"/>
    </source>
</evidence>
<organism evidence="12 13">
    <name type="scientific">Parendozoicomonas haliclonae</name>
    <dbReference type="NCBI Taxonomy" id="1960125"/>
    <lineage>
        <taxon>Bacteria</taxon>
        <taxon>Pseudomonadati</taxon>
        <taxon>Pseudomonadota</taxon>
        <taxon>Gammaproteobacteria</taxon>
        <taxon>Oceanospirillales</taxon>
        <taxon>Endozoicomonadaceae</taxon>
        <taxon>Parendozoicomonas</taxon>
    </lineage>
</organism>